<evidence type="ECO:0000256" key="3">
    <source>
        <dbReference type="ARBA" id="ARBA00022692"/>
    </source>
</evidence>
<feature type="transmembrane region" description="Helical" evidence="7">
    <location>
        <begin position="446"/>
        <end position="473"/>
    </location>
</feature>
<comment type="subcellular location">
    <subcellularLocation>
        <location evidence="1">Membrane</location>
        <topology evidence="1">Multi-pass membrane protein</topology>
    </subcellularLocation>
</comment>
<feature type="transmembrane region" description="Helical" evidence="7">
    <location>
        <begin position="523"/>
        <end position="541"/>
    </location>
</feature>
<comment type="caution">
    <text evidence="8">The sequence shown here is derived from an EMBL/GenBank/DDBJ whole genome shotgun (WGS) entry which is preliminary data.</text>
</comment>
<feature type="transmembrane region" description="Helical" evidence="7">
    <location>
        <begin position="485"/>
        <end position="503"/>
    </location>
</feature>
<evidence type="ECO:0000256" key="6">
    <source>
        <dbReference type="SAM" id="Coils"/>
    </source>
</evidence>
<name>A0AAW2H7V5_9NEOP</name>
<evidence type="ECO:0000256" key="1">
    <source>
        <dbReference type="ARBA" id="ARBA00004141"/>
    </source>
</evidence>
<evidence type="ECO:0000256" key="4">
    <source>
        <dbReference type="ARBA" id="ARBA00022989"/>
    </source>
</evidence>
<evidence type="ECO:0000256" key="5">
    <source>
        <dbReference type="ARBA" id="ARBA00023136"/>
    </source>
</evidence>
<dbReference type="InterPro" id="IPR008521">
    <property type="entry name" value="Mg_trans_NIPA"/>
</dbReference>
<keyword evidence="6" id="KW-0175">Coiled coil</keyword>
<accession>A0AAW2H7V5</accession>
<dbReference type="PANTHER" id="PTHR12570:SF9">
    <property type="entry name" value="MAGNESIUM TRANSPORTER NIPA8-RELATED"/>
    <property type="match status" value="1"/>
</dbReference>
<dbReference type="EMBL" id="JARGDH010000006">
    <property type="protein sequence ID" value="KAL0265781.1"/>
    <property type="molecule type" value="Genomic_DNA"/>
</dbReference>
<protein>
    <submittedName>
        <fullName evidence="8">Uncharacterized protein</fullName>
    </submittedName>
</protein>
<proteinExistence type="inferred from homology"/>
<dbReference type="GO" id="GO:0015095">
    <property type="term" value="F:magnesium ion transmembrane transporter activity"/>
    <property type="evidence" value="ECO:0007669"/>
    <property type="project" value="InterPro"/>
</dbReference>
<evidence type="ECO:0000256" key="2">
    <source>
        <dbReference type="ARBA" id="ARBA00007230"/>
    </source>
</evidence>
<organism evidence="8">
    <name type="scientific">Menopon gallinae</name>
    <name type="common">poultry shaft louse</name>
    <dbReference type="NCBI Taxonomy" id="328185"/>
    <lineage>
        <taxon>Eukaryota</taxon>
        <taxon>Metazoa</taxon>
        <taxon>Ecdysozoa</taxon>
        <taxon>Arthropoda</taxon>
        <taxon>Hexapoda</taxon>
        <taxon>Insecta</taxon>
        <taxon>Pterygota</taxon>
        <taxon>Neoptera</taxon>
        <taxon>Paraneoptera</taxon>
        <taxon>Psocodea</taxon>
        <taxon>Troctomorpha</taxon>
        <taxon>Phthiraptera</taxon>
        <taxon>Amblycera</taxon>
        <taxon>Menoponidae</taxon>
        <taxon>Menopon</taxon>
    </lineage>
</organism>
<feature type="transmembrane region" description="Helical" evidence="7">
    <location>
        <begin position="576"/>
        <end position="597"/>
    </location>
</feature>
<feature type="transmembrane region" description="Helical" evidence="7">
    <location>
        <begin position="421"/>
        <end position="440"/>
    </location>
</feature>
<dbReference type="PANTHER" id="PTHR12570">
    <property type="match status" value="1"/>
</dbReference>
<keyword evidence="4 7" id="KW-1133">Transmembrane helix</keyword>
<evidence type="ECO:0000313" key="8">
    <source>
        <dbReference type="EMBL" id="KAL0265781.1"/>
    </source>
</evidence>
<keyword evidence="5 7" id="KW-0472">Membrane</keyword>
<dbReference type="AlphaFoldDB" id="A0AAW2H7V5"/>
<feature type="transmembrane region" description="Helical" evidence="7">
    <location>
        <begin position="647"/>
        <end position="668"/>
    </location>
</feature>
<evidence type="ECO:0000256" key="7">
    <source>
        <dbReference type="SAM" id="Phobius"/>
    </source>
</evidence>
<keyword evidence="3 7" id="KW-0812">Transmembrane</keyword>
<feature type="coiled-coil region" evidence="6">
    <location>
        <begin position="115"/>
        <end position="212"/>
    </location>
</feature>
<sequence>MLAIVYPCSWTCEQLFFHNKLHQPMGDREDSFETIEHDILHIKDYFHNYKFSYIERATKQYFYEKLREKNFSEEKVAEILSRSKAQLVEVKNVIKEAGNVIKDYSARIFCLENEVSANEEALAAETRRLAQLESEVQDLEEKSKDMLRQVALCKELKEVGDELQELIKEIEVKKQAISSMETHHLREDIDYLKAQREKLVARERRMSRMMEESNINDLYFWYSRGVELVEKMLGCRVCGYEVLGGKLLMRFCMRGLDVEVVVNNGVFADARVLGGVQPANFDRIREYAIRIDDVKCQRILAPGMHCTRPEDCSSFFYFGPLACSAKCRVENECEHLDIRNLVSRYCCRAVPENGACLPHRPNFLTGCGLKQSCVMDANSRFMCSSGNRNSWLYGVLLSITGNLCINIGINMQKKSYTAKSFVFLGHAADTFMLGAIMYALGKILSFAAYIFGNQSLLASLSAFGLIANSMFAPLINHEVFTWKDFVAILLVLTGSSIIVMYSGRSERAFSLCELLKMYTKTETLSWFAFLLLSMAAFYIAIKYVEVNSDWGVPGDIFGVLCREGVFFEENSYMLRYFMLVFYVGLSALIAAFTSLFAKSFGEMIEKTMSGDNQFLFGITYVFFVLLVCFTFWQIYWLNRALRHYDALLTLPVFHAMWTILSIFNAGIYFSDFEHFSRQQALGFVSGLCTIFAGSFFLGMRVHDRDRTEATAVSLDIATMRKVA</sequence>
<dbReference type="Pfam" id="PF05653">
    <property type="entry name" value="Mg_trans_NIPA"/>
    <property type="match status" value="2"/>
</dbReference>
<dbReference type="GO" id="GO:0016020">
    <property type="term" value="C:membrane"/>
    <property type="evidence" value="ECO:0007669"/>
    <property type="project" value="UniProtKB-SubCell"/>
</dbReference>
<comment type="similarity">
    <text evidence="2">Belongs to the NIPA family.</text>
</comment>
<feature type="transmembrane region" description="Helical" evidence="7">
    <location>
        <begin position="391"/>
        <end position="409"/>
    </location>
</feature>
<feature type="transmembrane region" description="Helical" evidence="7">
    <location>
        <begin position="617"/>
        <end position="635"/>
    </location>
</feature>
<reference evidence="8" key="1">
    <citation type="journal article" date="2024" name="Gigascience">
        <title>Chromosome-level genome of the poultry shaft louse Menopon gallinae provides insight into the host-switching and adaptive evolution of parasitic lice.</title>
        <authorList>
            <person name="Xu Y."/>
            <person name="Ma L."/>
            <person name="Liu S."/>
            <person name="Liang Y."/>
            <person name="Liu Q."/>
            <person name="He Z."/>
            <person name="Tian L."/>
            <person name="Duan Y."/>
            <person name="Cai W."/>
            <person name="Li H."/>
            <person name="Song F."/>
        </authorList>
    </citation>
    <scope>NUCLEOTIDE SEQUENCE</scope>
    <source>
        <strain evidence="8">Cailab_2023a</strain>
    </source>
</reference>
<feature type="transmembrane region" description="Helical" evidence="7">
    <location>
        <begin position="680"/>
        <end position="698"/>
    </location>
</feature>
<gene>
    <name evidence="8" type="ORF">PYX00_011496</name>
</gene>